<sequence length="189" mass="20685">MSTTRRNTLRRAILALTMIGVVLMATSCGDNNSGRGDQPAAGAPGLPTCAQIAEALHDMVAHLAPVNLIRTQEDIENGTSCSWEEKSSGNHFLVGAKYRQTDVQEIYNQEGDWNPSTPVMPAYSLAKPDGQERPDAVFVIYDGSAERYEPGCEVNLTYFTPTFKVQFIGEGYVVDQAKQAVLRVADLMR</sequence>
<evidence type="ECO:0000313" key="3">
    <source>
        <dbReference type="Proteomes" id="UP000028870"/>
    </source>
</evidence>
<dbReference type="Proteomes" id="UP000028870">
    <property type="component" value="Unassembled WGS sequence"/>
</dbReference>
<evidence type="ECO:0000313" key="2">
    <source>
        <dbReference type="EMBL" id="CDO11475.1"/>
    </source>
</evidence>
<dbReference type="AlphaFoldDB" id="W9BMI8"/>
<reference evidence="2" key="2">
    <citation type="submission" date="2014-03" db="EMBL/GenBank/DDBJ databases">
        <authorList>
            <person name="Urmite Genomes"/>
        </authorList>
    </citation>
    <scope>NUCLEOTIDE SEQUENCE</scope>
    <source>
        <strain evidence="2">DSM 44829</strain>
    </source>
</reference>
<comment type="caution">
    <text evidence="2">The sequence shown here is derived from an EMBL/GenBank/DDBJ whole genome shotgun (WGS) entry which is preliminary data.</text>
</comment>
<keyword evidence="1" id="KW-0732">Signal</keyword>
<accession>W9BMI8</accession>
<gene>
    <name evidence="2" type="ORF">BN977_06317</name>
</gene>
<dbReference type="PROSITE" id="PS51257">
    <property type="entry name" value="PROKAR_LIPOPROTEIN"/>
    <property type="match status" value="1"/>
</dbReference>
<feature type="chain" id="PRO_5038718374" description="DUF3558 domain-containing protein" evidence="1">
    <location>
        <begin position="28"/>
        <end position="189"/>
    </location>
</feature>
<dbReference type="EMBL" id="CCBB010000003">
    <property type="protein sequence ID" value="CDO11475.1"/>
    <property type="molecule type" value="Genomic_DNA"/>
</dbReference>
<dbReference type="OrthoDB" id="4641185at2"/>
<evidence type="ECO:0000256" key="1">
    <source>
        <dbReference type="SAM" id="SignalP"/>
    </source>
</evidence>
<protein>
    <recommendedName>
        <fullName evidence="4">DUF3558 domain-containing protein</fullName>
    </recommendedName>
</protein>
<evidence type="ECO:0008006" key="4">
    <source>
        <dbReference type="Google" id="ProtNLM"/>
    </source>
</evidence>
<keyword evidence="3" id="KW-1185">Reference proteome</keyword>
<feature type="signal peptide" evidence="1">
    <location>
        <begin position="1"/>
        <end position="27"/>
    </location>
</feature>
<organism evidence="2 3">
    <name type="scientific">Mycolicibacterium cosmeticum</name>
    <dbReference type="NCBI Taxonomy" id="258533"/>
    <lineage>
        <taxon>Bacteria</taxon>
        <taxon>Bacillati</taxon>
        <taxon>Actinomycetota</taxon>
        <taxon>Actinomycetes</taxon>
        <taxon>Mycobacteriales</taxon>
        <taxon>Mycobacteriaceae</taxon>
        <taxon>Mycolicibacterium</taxon>
    </lineage>
</organism>
<proteinExistence type="predicted"/>
<name>W9BMI8_MYCCO</name>
<dbReference type="RefSeq" id="WP_036403940.1">
    <property type="nucleotide sequence ID" value="NZ_CCBB010000003.1"/>
</dbReference>
<reference evidence="2" key="1">
    <citation type="submission" date="2014-03" db="EMBL/GenBank/DDBJ databases">
        <title>Draft Genome Sequence of Mycobacterium cosmeticum DSM 44829.</title>
        <authorList>
            <person name="Croce O."/>
            <person name="Robert C."/>
            <person name="Raoult D."/>
            <person name="Drancourt M."/>
        </authorList>
    </citation>
    <scope>NUCLEOTIDE SEQUENCE [LARGE SCALE GENOMIC DNA]</scope>
    <source>
        <strain evidence="2">DSM 44829</strain>
    </source>
</reference>